<proteinExistence type="predicted"/>
<keyword evidence="4" id="KW-1185">Reference proteome</keyword>
<dbReference type="Proteomes" id="UP001620626">
    <property type="component" value="Unassembled WGS sequence"/>
</dbReference>
<dbReference type="EMBL" id="JBICBT010001121">
    <property type="protein sequence ID" value="KAL3082066.1"/>
    <property type="molecule type" value="Genomic_DNA"/>
</dbReference>
<dbReference type="InterPro" id="IPR002083">
    <property type="entry name" value="MATH/TRAF_dom"/>
</dbReference>
<reference evidence="3 4" key="1">
    <citation type="submission" date="2024-10" db="EMBL/GenBank/DDBJ databases">
        <authorList>
            <person name="Kim D."/>
        </authorList>
    </citation>
    <scope>NUCLEOTIDE SEQUENCE [LARGE SCALE GENOMIC DNA]</scope>
    <source>
        <strain evidence="3">BH-2024</strain>
    </source>
</reference>
<organism evidence="3 4">
    <name type="scientific">Heterodera trifolii</name>
    <dbReference type="NCBI Taxonomy" id="157864"/>
    <lineage>
        <taxon>Eukaryota</taxon>
        <taxon>Metazoa</taxon>
        <taxon>Ecdysozoa</taxon>
        <taxon>Nematoda</taxon>
        <taxon>Chromadorea</taxon>
        <taxon>Rhabditida</taxon>
        <taxon>Tylenchina</taxon>
        <taxon>Tylenchomorpha</taxon>
        <taxon>Tylenchoidea</taxon>
        <taxon>Heteroderidae</taxon>
        <taxon>Heteroderinae</taxon>
        <taxon>Heterodera</taxon>
    </lineage>
</organism>
<dbReference type="InterPro" id="IPR008974">
    <property type="entry name" value="TRAF-like"/>
</dbReference>
<feature type="domain" description="MATH" evidence="2">
    <location>
        <begin position="242"/>
        <end position="398"/>
    </location>
</feature>
<name>A0ABD2IS60_9BILA</name>
<feature type="domain" description="MATH" evidence="2">
    <location>
        <begin position="418"/>
        <end position="551"/>
    </location>
</feature>
<dbReference type="Pfam" id="PF00651">
    <property type="entry name" value="BTB"/>
    <property type="match status" value="1"/>
</dbReference>
<dbReference type="Gene3D" id="3.30.710.10">
    <property type="entry name" value="Potassium Channel Kv1.1, Chain A"/>
    <property type="match status" value="1"/>
</dbReference>
<dbReference type="PANTHER" id="PTHR45774:SF3">
    <property type="entry name" value="BTB (POZ) DOMAIN-CONTAINING 2B-RELATED"/>
    <property type="match status" value="1"/>
</dbReference>
<sequence length="569" mass="64989">MKHLLSTGEHPDVKFLVGEGDGKEIIFAHKMVLKNSSDVFEAMFRFDSQNWKSENVSANCPVVEVTDVEASAFKVMLSFIYKEDLSKLNGDNAMEVLYAAKKYNIPDLVDRSLQIPFSKLRNVFFALSQARLFDLENYVNNCLAYIDKNADILLKSDAFLQIDEKLLSENRRQMLGPALFKIRFPLFSKEDFSGKIVPSGILTAKEMVGIEQYHSQSEKCGTFDGLLYGPLQFPSHQRNLTFGTIVMDIEKVSEFVGEMIGSKRYSGNVYINGLPWKILAQINTKTEITKEKCLGFNILCGAREEGLWNRICSTIFQFVSGNIDAAIGSIWHCYVRSATFRIVSQKNRAENSTGTLTDRVFNNKKSLWGFPNFISFAELMDPSNGFYNREKDKVTLAIDLTVKKEKIYKIILDQCKTEGTIFMEIKKMSKFAREVFLSERKSETVTYIKGLPCKILAQINQWKGTDNKKYLGIFLSCAASNEENWSFKCSAIIRIVSQKNDVADLRREFDAHVINNENNDWGFSRLIKLTDLMDPIYGFYNKNEDKVTLAIDVTVKEAKRRTNHKQFAD</sequence>
<dbReference type="InterPro" id="IPR011333">
    <property type="entry name" value="SKP1/BTB/POZ_sf"/>
</dbReference>
<dbReference type="AlphaFoldDB" id="A0ABD2IS60"/>
<dbReference type="SMART" id="SM00225">
    <property type="entry name" value="BTB"/>
    <property type="match status" value="1"/>
</dbReference>
<evidence type="ECO:0000313" key="3">
    <source>
        <dbReference type="EMBL" id="KAL3082066.1"/>
    </source>
</evidence>
<dbReference type="SUPFAM" id="SSF54695">
    <property type="entry name" value="POZ domain"/>
    <property type="match status" value="1"/>
</dbReference>
<dbReference type="SMART" id="SM00061">
    <property type="entry name" value="MATH"/>
    <property type="match status" value="2"/>
</dbReference>
<comment type="caution">
    <text evidence="3">The sequence shown here is derived from an EMBL/GenBank/DDBJ whole genome shotgun (WGS) entry which is preliminary data.</text>
</comment>
<dbReference type="SUPFAM" id="SSF49599">
    <property type="entry name" value="TRAF domain-like"/>
    <property type="match status" value="2"/>
</dbReference>
<protein>
    <recommendedName>
        <fullName evidence="5">BTB domain-containing protein</fullName>
    </recommendedName>
</protein>
<feature type="domain" description="BTB" evidence="1">
    <location>
        <begin position="11"/>
        <end position="89"/>
    </location>
</feature>
<accession>A0ABD2IS60</accession>
<dbReference type="PANTHER" id="PTHR45774">
    <property type="entry name" value="BTB/POZ DOMAIN-CONTAINING"/>
    <property type="match status" value="1"/>
</dbReference>
<dbReference type="PROSITE" id="PS50097">
    <property type="entry name" value="BTB"/>
    <property type="match status" value="1"/>
</dbReference>
<dbReference type="PROSITE" id="PS50144">
    <property type="entry name" value="MATH"/>
    <property type="match status" value="2"/>
</dbReference>
<dbReference type="Gene3D" id="2.60.210.10">
    <property type="entry name" value="Apoptosis, Tumor Necrosis Factor Receptor Associated Protein 2, Chain A"/>
    <property type="match status" value="2"/>
</dbReference>
<dbReference type="Pfam" id="PF22486">
    <property type="entry name" value="MATH_2"/>
    <property type="match status" value="2"/>
</dbReference>
<evidence type="ECO:0000313" key="4">
    <source>
        <dbReference type="Proteomes" id="UP001620626"/>
    </source>
</evidence>
<dbReference type="InterPro" id="IPR000210">
    <property type="entry name" value="BTB/POZ_dom"/>
</dbReference>
<gene>
    <name evidence="3" type="ORF">niasHT_031095</name>
</gene>
<evidence type="ECO:0000259" key="2">
    <source>
        <dbReference type="PROSITE" id="PS50144"/>
    </source>
</evidence>
<evidence type="ECO:0000259" key="1">
    <source>
        <dbReference type="PROSITE" id="PS50097"/>
    </source>
</evidence>
<evidence type="ECO:0008006" key="5">
    <source>
        <dbReference type="Google" id="ProtNLM"/>
    </source>
</evidence>